<feature type="non-terminal residue" evidence="1">
    <location>
        <position position="1"/>
    </location>
</feature>
<dbReference type="HOGENOM" id="CLU_2365430_0_0_1"/>
<dbReference type="EMBL" id="JPOX01000004">
    <property type="protein sequence ID" value="KFX51563.1"/>
    <property type="molecule type" value="Genomic_DNA"/>
</dbReference>
<evidence type="ECO:0000313" key="1">
    <source>
        <dbReference type="EMBL" id="KFX51563.1"/>
    </source>
</evidence>
<sequence length="96" mass="11391">EKLRWRKAFKKEWKQLEDRELNPKSIQKYHTNPAIWTCACDALLSSRFLIFKHIIHCYDRITDPITSLPRFADRESVHSGLISISSYAQKIEKSEQ</sequence>
<reference evidence="1" key="2">
    <citation type="journal article" date="2014" name="PLoS Genet.">
        <title>Signature gene expression reveals novel clues to the molecular mechanisms of dimorphic transition in Penicillium marneffei.</title>
        <authorList>
            <person name="Yang E."/>
            <person name="Wang G."/>
            <person name="Cai J."/>
            <person name="Woo P.C."/>
            <person name="Lau S.K."/>
            <person name="Yuen K.-Y."/>
            <person name="Chow W.-N."/>
            <person name="Lin X."/>
        </authorList>
    </citation>
    <scope>NUCLEOTIDE SEQUENCE</scope>
    <source>
        <strain evidence="1">PM1</strain>
    </source>
</reference>
<dbReference type="AlphaFoldDB" id="A0A093Y266"/>
<protein>
    <submittedName>
        <fullName evidence="1">Uncharacterized protein</fullName>
    </submittedName>
</protein>
<proteinExistence type="predicted"/>
<reference key="1">
    <citation type="journal article" date="2014" name="PLoS Genet.">
        <title>Signature Gene Expression Reveals Novel Clues to the Molecular Mechanisms of Dimorphic Transition in Penicillium marneffei.</title>
        <authorList>
            <person name="Yang E."/>
            <person name="Wang G."/>
            <person name="Cai J."/>
            <person name="Woo P.C."/>
            <person name="Lau S.K."/>
            <person name="Yuen K.-Y."/>
            <person name="Chow W.-N."/>
            <person name="Lin X."/>
        </authorList>
    </citation>
    <scope>NUCLEOTIDE SEQUENCE [LARGE SCALE GENOMIC DNA]</scope>
    <source>
        <strain>PM1</strain>
    </source>
</reference>
<name>A0A093Y266_TALMA</name>
<comment type="caution">
    <text evidence="1">The sequence shown here is derived from an EMBL/GenBank/DDBJ whole genome shotgun (WGS) entry which is preliminary data.</text>
</comment>
<gene>
    <name evidence="1" type="ORF">GQ26_0040120</name>
</gene>
<organism evidence="1">
    <name type="scientific">Talaromyces marneffei PM1</name>
    <dbReference type="NCBI Taxonomy" id="1077442"/>
    <lineage>
        <taxon>Eukaryota</taxon>
        <taxon>Fungi</taxon>
        <taxon>Dikarya</taxon>
        <taxon>Ascomycota</taxon>
        <taxon>Pezizomycotina</taxon>
        <taxon>Eurotiomycetes</taxon>
        <taxon>Eurotiomycetidae</taxon>
        <taxon>Eurotiales</taxon>
        <taxon>Trichocomaceae</taxon>
        <taxon>Talaromyces</taxon>
        <taxon>Talaromyces sect. Talaromyces</taxon>
    </lineage>
</organism>
<accession>A0A093Y266</accession>